<keyword evidence="5" id="KW-0732">Signal</keyword>
<dbReference type="PANTHER" id="PTHR11610">
    <property type="entry name" value="LIPASE"/>
    <property type="match status" value="1"/>
</dbReference>
<feature type="chain" id="PRO_5001644016" evidence="5">
    <location>
        <begin position="21"/>
        <end position="378"/>
    </location>
</feature>
<evidence type="ECO:0000256" key="5">
    <source>
        <dbReference type="SAM" id="SignalP"/>
    </source>
</evidence>
<dbReference type="eggNOG" id="ENOG502SH6U">
    <property type="taxonomic scope" value="Eukaryota"/>
</dbReference>
<comment type="subcellular location">
    <subcellularLocation>
        <location evidence="1">Secreted</location>
    </subcellularLocation>
</comment>
<name>A0A067QGT5_ZOONE</name>
<feature type="domain" description="Lipase" evidence="6">
    <location>
        <begin position="48"/>
        <end position="311"/>
    </location>
</feature>
<keyword evidence="8" id="KW-1185">Reference proteome</keyword>
<dbReference type="PANTHER" id="PTHR11610:SF178">
    <property type="entry name" value="LIPASE MEMBER H-A-LIKE PROTEIN"/>
    <property type="match status" value="1"/>
</dbReference>
<evidence type="ECO:0000259" key="6">
    <source>
        <dbReference type="Pfam" id="PF00151"/>
    </source>
</evidence>
<gene>
    <name evidence="7" type="ORF">L798_03108</name>
</gene>
<dbReference type="GO" id="GO:0016042">
    <property type="term" value="P:lipid catabolic process"/>
    <property type="evidence" value="ECO:0007669"/>
    <property type="project" value="TreeGrafter"/>
</dbReference>
<organism evidence="7 8">
    <name type="scientific">Zootermopsis nevadensis</name>
    <name type="common">Dampwood termite</name>
    <dbReference type="NCBI Taxonomy" id="136037"/>
    <lineage>
        <taxon>Eukaryota</taxon>
        <taxon>Metazoa</taxon>
        <taxon>Ecdysozoa</taxon>
        <taxon>Arthropoda</taxon>
        <taxon>Hexapoda</taxon>
        <taxon>Insecta</taxon>
        <taxon>Pterygota</taxon>
        <taxon>Neoptera</taxon>
        <taxon>Polyneoptera</taxon>
        <taxon>Dictyoptera</taxon>
        <taxon>Blattodea</taxon>
        <taxon>Blattoidea</taxon>
        <taxon>Termitoidae</taxon>
        <taxon>Termopsidae</taxon>
        <taxon>Zootermopsis</taxon>
    </lineage>
</organism>
<evidence type="ECO:0000256" key="1">
    <source>
        <dbReference type="ARBA" id="ARBA00004613"/>
    </source>
</evidence>
<dbReference type="EMBL" id="KK853478">
    <property type="protein sequence ID" value="KDR07327.1"/>
    <property type="molecule type" value="Genomic_DNA"/>
</dbReference>
<dbReference type="PRINTS" id="PR00821">
    <property type="entry name" value="TAGLIPASE"/>
</dbReference>
<evidence type="ECO:0000313" key="7">
    <source>
        <dbReference type="EMBL" id="KDR07327.1"/>
    </source>
</evidence>
<feature type="signal peptide" evidence="5">
    <location>
        <begin position="1"/>
        <end position="20"/>
    </location>
</feature>
<evidence type="ECO:0000313" key="8">
    <source>
        <dbReference type="Proteomes" id="UP000027135"/>
    </source>
</evidence>
<dbReference type="InterPro" id="IPR013818">
    <property type="entry name" value="Lipase"/>
</dbReference>
<reference evidence="7 8" key="1">
    <citation type="journal article" date="2014" name="Nat. Commun.">
        <title>Molecular traces of alternative social organization in a termite genome.</title>
        <authorList>
            <person name="Terrapon N."/>
            <person name="Li C."/>
            <person name="Robertson H.M."/>
            <person name="Ji L."/>
            <person name="Meng X."/>
            <person name="Booth W."/>
            <person name="Chen Z."/>
            <person name="Childers C.P."/>
            <person name="Glastad K.M."/>
            <person name="Gokhale K."/>
            <person name="Gowin J."/>
            <person name="Gronenberg W."/>
            <person name="Hermansen R.A."/>
            <person name="Hu H."/>
            <person name="Hunt B.G."/>
            <person name="Huylmans A.K."/>
            <person name="Khalil S.M."/>
            <person name="Mitchell R.D."/>
            <person name="Munoz-Torres M.C."/>
            <person name="Mustard J.A."/>
            <person name="Pan H."/>
            <person name="Reese J.T."/>
            <person name="Scharf M.E."/>
            <person name="Sun F."/>
            <person name="Vogel H."/>
            <person name="Xiao J."/>
            <person name="Yang W."/>
            <person name="Yang Z."/>
            <person name="Yang Z."/>
            <person name="Zhou J."/>
            <person name="Zhu J."/>
            <person name="Brent C.S."/>
            <person name="Elsik C.G."/>
            <person name="Goodisman M.A."/>
            <person name="Liberles D.A."/>
            <person name="Roe R.M."/>
            <person name="Vargo E.L."/>
            <person name="Vilcinskas A."/>
            <person name="Wang J."/>
            <person name="Bornberg-Bauer E."/>
            <person name="Korb J."/>
            <person name="Zhang G."/>
            <person name="Liebig J."/>
        </authorList>
    </citation>
    <scope>NUCLEOTIDE SEQUENCE [LARGE SCALE GENOMIC DNA]</scope>
    <source>
        <tissue evidence="7">Whole organism</tissue>
    </source>
</reference>
<keyword evidence="3" id="KW-0964">Secreted</keyword>
<dbReference type="Pfam" id="PF00151">
    <property type="entry name" value="Lipase"/>
    <property type="match status" value="1"/>
</dbReference>
<dbReference type="Proteomes" id="UP000027135">
    <property type="component" value="Unassembled WGS sequence"/>
</dbReference>
<comment type="similarity">
    <text evidence="2 4">Belongs to the AB hydrolase superfamily. Lipase family.</text>
</comment>
<dbReference type="InParanoid" id="A0A067QGT5"/>
<dbReference type="AlphaFoldDB" id="A0A067QGT5"/>
<accession>A0A067QGT5</accession>
<evidence type="ECO:0000256" key="2">
    <source>
        <dbReference type="ARBA" id="ARBA00010701"/>
    </source>
</evidence>
<evidence type="ECO:0000256" key="3">
    <source>
        <dbReference type="ARBA" id="ARBA00022525"/>
    </source>
</evidence>
<dbReference type="GO" id="GO:0005615">
    <property type="term" value="C:extracellular space"/>
    <property type="evidence" value="ECO:0007669"/>
    <property type="project" value="TreeGrafter"/>
</dbReference>
<dbReference type="InterPro" id="IPR029058">
    <property type="entry name" value="AB_hydrolase_fold"/>
</dbReference>
<dbReference type="Gene3D" id="3.40.50.1820">
    <property type="entry name" value="alpha/beta hydrolase"/>
    <property type="match status" value="1"/>
</dbReference>
<sequence>MYSVLMLVVFLFHEPSQTYGENFCCPDNECYSMDPPWRSVFRPVPNPTCVDDVEFLLFTRSNPGIPFNTSMKNMSLDGSYYSAGKATVILLSGWLMRIDGKPWASVGPAILSNVDANVIYANYSYVTSNINYPQVVSDIRRLATLVCKFVSYLIDEKGVSKNKIHLVGMSLGSHVASYVGKCINDLGRITGLDPAGPLFNGFNCTIHLCKGDAQFVDAIHTNGNPVWGFGTHTENNDVDINMNGGWDQPLCGVPDKNTIPNITAGNYTSMDILKTFMCSHLRAIYYYVEALRNRNCTFWGQPANMVKMHVSRNTLGYGTKLVVDSATCTNETCAAIKLDIASTERGQFIVATNYLEPYCVSAPEQEGGIFNSLMSILP</sequence>
<dbReference type="SUPFAM" id="SSF53474">
    <property type="entry name" value="alpha/beta-Hydrolases"/>
    <property type="match status" value="1"/>
</dbReference>
<protein>
    <submittedName>
        <fullName evidence="7">Pancreatic lipase-related protein 3</fullName>
    </submittedName>
</protein>
<evidence type="ECO:0000256" key="4">
    <source>
        <dbReference type="RuleBase" id="RU004262"/>
    </source>
</evidence>
<dbReference type="OMA" id="HFAALYY"/>
<dbReference type="InterPro" id="IPR000734">
    <property type="entry name" value="TAG_lipase"/>
</dbReference>
<dbReference type="GO" id="GO:0016298">
    <property type="term" value="F:lipase activity"/>
    <property type="evidence" value="ECO:0007669"/>
    <property type="project" value="InterPro"/>
</dbReference>
<proteinExistence type="inferred from homology"/>